<proteinExistence type="predicted"/>
<keyword evidence="2" id="KW-1185">Reference proteome</keyword>
<reference evidence="1" key="4">
    <citation type="submission" date="2019-03" db="UniProtKB">
        <authorList>
            <consortium name="EnsemblPlants"/>
        </authorList>
    </citation>
    <scope>IDENTIFICATION</scope>
</reference>
<reference evidence="2" key="1">
    <citation type="journal article" date="2014" name="Science">
        <title>Ancient hybridizations among the ancestral genomes of bread wheat.</title>
        <authorList>
            <consortium name="International Wheat Genome Sequencing Consortium,"/>
            <person name="Marcussen T."/>
            <person name="Sandve S.R."/>
            <person name="Heier L."/>
            <person name="Spannagl M."/>
            <person name="Pfeifer M."/>
            <person name="Jakobsen K.S."/>
            <person name="Wulff B.B."/>
            <person name="Steuernagel B."/>
            <person name="Mayer K.F."/>
            <person name="Olsen O.A."/>
        </authorList>
    </citation>
    <scope>NUCLEOTIDE SEQUENCE [LARGE SCALE GENOMIC DNA]</scope>
    <source>
        <strain evidence="2">cv. AL8/78</strain>
    </source>
</reference>
<reference evidence="1" key="5">
    <citation type="journal article" date="2021" name="G3 (Bethesda)">
        <title>Aegilops tauschii genome assembly Aet v5.0 features greater sequence contiguity and improved annotation.</title>
        <authorList>
            <person name="Wang L."/>
            <person name="Zhu T."/>
            <person name="Rodriguez J.C."/>
            <person name="Deal K.R."/>
            <person name="Dubcovsky J."/>
            <person name="McGuire P.E."/>
            <person name="Lux T."/>
            <person name="Spannagl M."/>
            <person name="Mayer K.F.X."/>
            <person name="Baldrich P."/>
            <person name="Meyers B.C."/>
            <person name="Huo N."/>
            <person name="Gu Y.Q."/>
            <person name="Zhou H."/>
            <person name="Devos K.M."/>
            <person name="Bennetzen J.L."/>
            <person name="Unver T."/>
            <person name="Budak H."/>
            <person name="Gulick P.J."/>
            <person name="Galiba G."/>
            <person name="Kalapos B."/>
            <person name="Nelson D.R."/>
            <person name="Li P."/>
            <person name="You F.M."/>
            <person name="Luo M.C."/>
            <person name="Dvorak J."/>
        </authorList>
    </citation>
    <scope>NUCLEOTIDE SEQUENCE [LARGE SCALE GENOMIC DNA]</scope>
    <source>
        <strain evidence="1">cv. AL8/78</strain>
    </source>
</reference>
<dbReference type="Gramene" id="AET7Gv20611200.10">
    <property type="protein sequence ID" value="AET7Gv20611200.10"/>
    <property type="gene ID" value="AET7Gv20611200"/>
</dbReference>
<sequence length="30" mass="3307">QAHPYYDFEDVIDSDEELNLGAMDTGTSSS</sequence>
<dbReference type="EnsemblPlants" id="AET7Gv20611200.10">
    <property type="protein sequence ID" value="AET7Gv20611200.10"/>
    <property type="gene ID" value="AET7Gv20611200"/>
</dbReference>
<reference evidence="2" key="2">
    <citation type="journal article" date="2017" name="Nat. Plants">
        <title>The Aegilops tauschii genome reveals multiple impacts of transposons.</title>
        <authorList>
            <person name="Zhao G."/>
            <person name="Zou C."/>
            <person name="Li K."/>
            <person name="Wang K."/>
            <person name="Li T."/>
            <person name="Gao L."/>
            <person name="Zhang X."/>
            <person name="Wang H."/>
            <person name="Yang Z."/>
            <person name="Liu X."/>
            <person name="Jiang W."/>
            <person name="Mao L."/>
            <person name="Kong X."/>
            <person name="Jiao Y."/>
            <person name="Jia J."/>
        </authorList>
    </citation>
    <scope>NUCLEOTIDE SEQUENCE [LARGE SCALE GENOMIC DNA]</scope>
    <source>
        <strain evidence="2">cv. AL8/78</strain>
    </source>
</reference>
<evidence type="ECO:0000313" key="2">
    <source>
        <dbReference type="Proteomes" id="UP000015105"/>
    </source>
</evidence>
<name>A0A453RKF5_AEGTS</name>
<dbReference type="Proteomes" id="UP000015105">
    <property type="component" value="Chromosome 7D"/>
</dbReference>
<dbReference type="AlphaFoldDB" id="A0A453RKF5"/>
<evidence type="ECO:0000313" key="1">
    <source>
        <dbReference type="EnsemblPlants" id="AET7Gv20611200.10"/>
    </source>
</evidence>
<organism evidence="1 2">
    <name type="scientific">Aegilops tauschii subsp. strangulata</name>
    <name type="common">Goatgrass</name>
    <dbReference type="NCBI Taxonomy" id="200361"/>
    <lineage>
        <taxon>Eukaryota</taxon>
        <taxon>Viridiplantae</taxon>
        <taxon>Streptophyta</taxon>
        <taxon>Embryophyta</taxon>
        <taxon>Tracheophyta</taxon>
        <taxon>Spermatophyta</taxon>
        <taxon>Magnoliopsida</taxon>
        <taxon>Liliopsida</taxon>
        <taxon>Poales</taxon>
        <taxon>Poaceae</taxon>
        <taxon>BOP clade</taxon>
        <taxon>Pooideae</taxon>
        <taxon>Triticodae</taxon>
        <taxon>Triticeae</taxon>
        <taxon>Triticinae</taxon>
        <taxon>Aegilops</taxon>
    </lineage>
</organism>
<protein>
    <submittedName>
        <fullName evidence="1">Uncharacterized protein</fullName>
    </submittedName>
</protein>
<accession>A0A453RKF5</accession>
<reference evidence="1" key="3">
    <citation type="journal article" date="2017" name="Nature">
        <title>Genome sequence of the progenitor of the wheat D genome Aegilops tauschii.</title>
        <authorList>
            <person name="Luo M.C."/>
            <person name="Gu Y.Q."/>
            <person name="Puiu D."/>
            <person name="Wang H."/>
            <person name="Twardziok S.O."/>
            <person name="Deal K.R."/>
            <person name="Huo N."/>
            <person name="Zhu T."/>
            <person name="Wang L."/>
            <person name="Wang Y."/>
            <person name="McGuire P.E."/>
            <person name="Liu S."/>
            <person name="Long H."/>
            <person name="Ramasamy R.K."/>
            <person name="Rodriguez J.C."/>
            <person name="Van S.L."/>
            <person name="Yuan L."/>
            <person name="Wang Z."/>
            <person name="Xia Z."/>
            <person name="Xiao L."/>
            <person name="Anderson O.D."/>
            <person name="Ouyang S."/>
            <person name="Liang Y."/>
            <person name="Zimin A.V."/>
            <person name="Pertea G."/>
            <person name="Qi P."/>
            <person name="Bennetzen J.L."/>
            <person name="Dai X."/>
            <person name="Dawson M.W."/>
            <person name="Muller H.G."/>
            <person name="Kugler K."/>
            <person name="Rivarola-Duarte L."/>
            <person name="Spannagl M."/>
            <person name="Mayer K.F.X."/>
            <person name="Lu F.H."/>
            <person name="Bevan M.W."/>
            <person name="Leroy P."/>
            <person name="Li P."/>
            <person name="You F.M."/>
            <person name="Sun Q."/>
            <person name="Liu Z."/>
            <person name="Lyons E."/>
            <person name="Wicker T."/>
            <person name="Salzberg S.L."/>
            <person name="Devos K.M."/>
            <person name="Dvorak J."/>
        </authorList>
    </citation>
    <scope>NUCLEOTIDE SEQUENCE [LARGE SCALE GENOMIC DNA]</scope>
    <source>
        <strain evidence="1">cv. AL8/78</strain>
    </source>
</reference>